<dbReference type="Proteomes" id="UP000066480">
    <property type="component" value="Chromosome"/>
</dbReference>
<sequence>MAPTEAEFVAYVARKEARGEVPRDFDGYSEALERWAHAQQVGDAWAVRIQAGLDCRDDRGYDREVYYSTDIGRRFHDIGVELDVAAHEVGDTGWEA</sequence>
<evidence type="ECO:0000313" key="2">
    <source>
        <dbReference type="Proteomes" id="UP000066480"/>
    </source>
</evidence>
<dbReference type="KEGG" id="lmoi:VV02_13220"/>
<proteinExistence type="predicted"/>
<protein>
    <submittedName>
        <fullName evidence="1">Uncharacterized protein</fullName>
    </submittedName>
</protein>
<reference evidence="1 2" key="1">
    <citation type="submission" date="2015-03" db="EMBL/GenBank/DDBJ databases">
        <title>Luteipulveratus halotolerans sp. nov., a novel actinobacterium (Dermacoccaceae) from Sarawak, Malaysia.</title>
        <authorList>
            <person name="Juboi H."/>
            <person name="Basik A."/>
            <person name="Shamsul S.S."/>
            <person name="Arnold P."/>
            <person name="Schmitt E.K."/>
            <person name="Sanglier J.-J."/>
            <person name="Yeo T."/>
        </authorList>
    </citation>
    <scope>NUCLEOTIDE SEQUENCE [LARGE SCALE GENOMIC DNA]</scope>
    <source>
        <strain evidence="1 2">MN07-A0370</strain>
    </source>
</reference>
<accession>A0A0K1JJ23</accession>
<gene>
    <name evidence="1" type="ORF">VV02_13220</name>
</gene>
<name>A0A0K1JJ23_9MICO</name>
<keyword evidence="2" id="KW-1185">Reference proteome</keyword>
<dbReference type="AlphaFoldDB" id="A0A0K1JJ23"/>
<dbReference type="STRING" id="571913.VV02_13220"/>
<organism evidence="1 2">
    <name type="scientific">Luteipulveratus mongoliensis</name>
    <dbReference type="NCBI Taxonomy" id="571913"/>
    <lineage>
        <taxon>Bacteria</taxon>
        <taxon>Bacillati</taxon>
        <taxon>Actinomycetota</taxon>
        <taxon>Actinomycetes</taxon>
        <taxon>Micrococcales</taxon>
        <taxon>Dermacoccaceae</taxon>
        <taxon>Luteipulveratus</taxon>
    </lineage>
</organism>
<evidence type="ECO:0000313" key="1">
    <source>
        <dbReference type="EMBL" id="AKU16598.1"/>
    </source>
</evidence>
<dbReference type="EMBL" id="CP011112">
    <property type="protein sequence ID" value="AKU16598.1"/>
    <property type="molecule type" value="Genomic_DNA"/>
</dbReference>